<keyword evidence="1" id="KW-0732">Signal</keyword>
<name>A0A1H9KIN8_9PSEU</name>
<dbReference type="Pfam" id="PF03713">
    <property type="entry name" value="DUF305"/>
    <property type="match status" value="1"/>
</dbReference>
<evidence type="ECO:0000259" key="2">
    <source>
        <dbReference type="Pfam" id="PF03713"/>
    </source>
</evidence>
<accession>A0A1H9KIN8</accession>
<dbReference type="PANTHER" id="PTHR36933">
    <property type="entry name" value="SLL0788 PROTEIN"/>
    <property type="match status" value="1"/>
</dbReference>
<dbReference type="InterPro" id="IPR005183">
    <property type="entry name" value="DUF305_CopM-like"/>
</dbReference>
<dbReference type="EMBL" id="FOGI01000001">
    <property type="protein sequence ID" value="SEQ99006.1"/>
    <property type="molecule type" value="Genomic_DNA"/>
</dbReference>
<dbReference type="RefSeq" id="WP_092774471.1">
    <property type="nucleotide sequence ID" value="NZ_FOGI01000001.1"/>
</dbReference>
<evidence type="ECO:0000256" key="1">
    <source>
        <dbReference type="SAM" id="SignalP"/>
    </source>
</evidence>
<sequence>MTSKPLVRLALALLIALPACSAQEQPDHNQADVVFAQGMVPHHQQAVDMAGLAAGRTTNPKVLALADRVAAAQDAEITTLTRWLDDWGVSPQNGHGGHMDDSRLRVSTGADFDEEWLILMTAHHEDAVAMSRAQLDEGVNADVKAMARRIIDAQQAEIDQMRDLLR</sequence>
<protein>
    <submittedName>
        <fullName evidence="3">Uncharacterized conserved protein, DUF305 family</fullName>
    </submittedName>
</protein>
<dbReference type="Gene3D" id="1.20.1260.10">
    <property type="match status" value="1"/>
</dbReference>
<proteinExistence type="predicted"/>
<evidence type="ECO:0000313" key="3">
    <source>
        <dbReference type="EMBL" id="SEQ99006.1"/>
    </source>
</evidence>
<dbReference type="STRING" id="155974.SAMN04487818_101200"/>
<keyword evidence="4" id="KW-1185">Reference proteome</keyword>
<dbReference type="AlphaFoldDB" id="A0A1H9KIN8"/>
<evidence type="ECO:0000313" key="4">
    <source>
        <dbReference type="Proteomes" id="UP000199051"/>
    </source>
</evidence>
<reference evidence="4" key="1">
    <citation type="submission" date="2016-10" db="EMBL/GenBank/DDBJ databases">
        <authorList>
            <person name="Varghese N."/>
            <person name="Submissions S."/>
        </authorList>
    </citation>
    <scope>NUCLEOTIDE SEQUENCE [LARGE SCALE GENOMIC DNA]</scope>
    <source>
        <strain evidence="4">DSM 44260</strain>
    </source>
</reference>
<dbReference type="PANTHER" id="PTHR36933:SF1">
    <property type="entry name" value="SLL0788 PROTEIN"/>
    <property type="match status" value="1"/>
</dbReference>
<feature type="signal peptide" evidence="1">
    <location>
        <begin position="1"/>
        <end position="21"/>
    </location>
</feature>
<dbReference type="InterPro" id="IPR012347">
    <property type="entry name" value="Ferritin-like"/>
</dbReference>
<gene>
    <name evidence="3" type="ORF">SAMN04487818_101200</name>
</gene>
<feature type="domain" description="DUF305" evidence="2">
    <location>
        <begin position="32"/>
        <end position="165"/>
    </location>
</feature>
<organism evidence="3 4">
    <name type="scientific">Actinokineospora terrae</name>
    <dbReference type="NCBI Taxonomy" id="155974"/>
    <lineage>
        <taxon>Bacteria</taxon>
        <taxon>Bacillati</taxon>
        <taxon>Actinomycetota</taxon>
        <taxon>Actinomycetes</taxon>
        <taxon>Pseudonocardiales</taxon>
        <taxon>Pseudonocardiaceae</taxon>
        <taxon>Actinokineospora</taxon>
    </lineage>
</organism>
<dbReference type="Proteomes" id="UP000199051">
    <property type="component" value="Unassembled WGS sequence"/>
</dbReference>
<feature type="chain" id="PRO_5038828331" evidence="1">
    <location>
        <begin position="22"/>
        <end position="166"/>
    </location>
</feature>